<sequence length="158" mass="16242">MSRARIFVTALALAASLAGWGCAQTSSGGEKLPSIESSSRMEESGDWSAHLPSVYPGLVACMAAHPSQPAYVGDVALQDGGMVEVHTVGSDGAVYKCDVAASGDAPSTNEPDDGAVMKGPYFYPAAHVGPVSACTATSSETVFTTRKDLIGWLAWPSC</sequence>
<accession>A0A5J6MCU6</accession>
<evidence type="ECO:0000313" key="2">
    <source>
        <dbReference type="EMBL" id="QEX15102.1"/>
    </source>
</evidence>
<dbReference type="Proteomes" id="UP000326202">
    <property type="component" value="Chromosome"/>
</dbReference>
<protein>
    <recommendedName>
        <fullName evidence="4">Lipoprotein</fullName>
    </recommendedName>
</protein>
<feature type="chain" id="PRO_5023937789" description="Lipoprotein" evidence="1">
    <location>
        <begin position="24"/>
        <end position="158"/>
    </location>
</feature>
<evidence type="ECO:0000256" key="1">
    <source>
        <dbReference type="SAM" id="SignalP"/>
    </source>
</evidence>
<name>A0A5J6MCU6_9PROT</name>
<evidence type="ECO:0000313" key="3">
    <source>
        <dbReference type="Proteomes" id="UP000326202"/>
    </source>
</evidence>
<evidence type="ECO:0008006" key="4">
    <source>
        <dbReference type="Google" id="ProtNLM"/>
    </source>
</evidence>
<dbReference type="AlphaFoldDB" id="A0A5J6MCU6"/>
<keyword evidence="3" id="KW-1185">Reference proteome</keyword>
<organism evidence="2 3">
    <name type="scientific">Hypericibacter terrae</name>
    <dbReference type="NCBI Taxonomy" id="2602015"/>
    <lineage>
        <taxon>Bacteria</taxon>
        <taxon>Pseudomonadati</taxon>
        <taxon>Pseudomonadota</taxon>
        <taxon>Alphaproteobacteria</taxon>
        <taxon>Rhodospirillales</taxon>
        <taxon>Dongiaceae</taxon>
        <taxon>Hypericibacter</taxon>
    </lineage>
</organism>
<feature type="signal peptide" evidence="1">
    <location>
        <begin position="1"/>
        <end position="23"/>
    </location>
</feature>
<dbReference type="EMBL" id="CP042906">
    <property type="protein sequence ID" value="QEX15102.1"/>
    <property type="molecule type" value="Genomic_DNA"/>
</dbReference>
<keyword evidence="1" id="KW-0732">Signal</keyword>
<dbReference type="KEGG" id="htq:FRZ44_03820"/>
<reference evidence="2 3" key="1">
    <citation type="submission" date="2019-08" db="EMBL/GenBank/DDBJ databases">
        <title>Hyperibacter terrae gen. nov., sp. nov. and Hyperibacter viscosus sp. nov., two new members in the family Rhodospirillaceae isolated from the rhizosphere of Hypericum perforatum.</title>
        <authorList>
            <person name="Noviana Z."/>
        </authorList>
    </citation>
    <scope>NUCLEOTIDE SEQUENCE [LARGE SCALE GENOMIC DNA]</scope>
    <source>
        <strain evidence="2 3">R5913</strain>
    </source>
</reference>
<proteinExistence type="predicted"/>
<gene>
    <name evidence="2" type="ORF">FRZ44_03820</name>
</gene>
<dbReference type="RefSeq" id="WP_191908369.1">
    <property type="nucleotide sequence ID" value="NZ_CP042906.1"/>
</dbReference>